<evidence type="ECO:0000256" key="1">
    <source>
        <dbReference type="ARBA" id="ARBA00004141"/>
    </source>
</evidence>
<dbReference type="InterPro" id="IPR052337">
    <property type="entry name" value="SAT4-like"/>
</dbReference>
<feature type="region of interest" description="Disordered" evidence="6">
    <location>
        <begin position="253"/>
        <end position="272"/>
    </location>
</feature>
<keyword evidence="10" id="KW-1185">Reference proteome</keyword>
<proteinExistence type="inferred from homology"/>
<protein>
    <recommendedName>
        <fullName evidence="8">Rhodopsin domain-containing protein</fullName>
    </recommendedName>
</protein>
<feature type="transmembrane region" description="Helical" evidence="7">
    <location>
        <begin position="109"/>
        <end position="131"/>
    </location>
</feature>
<keyword evidence="2 7" id="KW-0812">Transmembrane</keyword>
<name>A0A0C9W627_9AGAM</name>
<feature type="compositionally biased region" description="Low complexity" evidence="6">
    <location>
        <begin position="253"/>
        <end position="264"/>
    </location>
</feature>
<feature type="transmembrane region" description="Helical" evidence="7">
    <location>
        <begin position="43"/>
        <end position="63"/>
    </location>
</feature>
<organism evidence="9 10">
    <name type="scientific">Hydnomerulius pinastri MD-312</name>
    <dbReference type="NCBI Taxonomy" id="994086"/>
    <lineage>
        <taxon>Eukaryota</taxon>
        <taxon>Fungi</taxon>
        <taxon>Dikarya</taxon>
        <taxon>Basidiomycota</taxon>
        <taxon>Agaricomycotina</taxon>
        <taxon>Agaricomycetes</taxon>
        <taxon>Agaricomycetidae</taxon>
        <taxon>Boletales</taxon>
        <taxon>Boletales incertae sedis</taxon>
        <taxon>Leucogyrophana</taxon>
    </lineage>
</organism>
<evidence type="ECO:0000313" key="9">
    <source>
        <dbReference type="EMBL" id="KIJ62243.1"/>
    </source>
</evidence>
<feature type="transmembrane region" description="Helical" evidence="7">
    <location>
        <begin position="192"/>
        <end position="215"/>
    </location>
</feature>
<feature type="transmembrane region" description="Helical" evidence="7">
    <location>
        <begin position="151"/>
        <end position="180"/>
    </location>
</feature>
<sequence>MLNALVTKLFKVSIEALQGVSLVLTMFRLAFRLKIRRFWWEDAWAAVGFVCGVTFIIVTRIYLDVGGEAPVIAAWISSYMFTTIVWAVRMSLITSILRIIPPSKLLRRICFVLAAIFFLVWATLVALKTWNCAANKTWEKSRGPSGKPVCYIPSSFAIFELTTDFAADAILVFLSLKLLWRVKLPSRQRRMILSIFSSCATISIFSLIHALTQLIPIPSAQAIFTDLELVSSMIVCNLLVVVTYAYRTILGSTAGESSDSSESTAQDDDFTSRLPTSTQHLTTVDWSLPFNSGPTTLGTR</sequence>
<evidence type="ECO:0000256" key="3">
    <source>
        <dbReference type="ARBA" id="ARBA00022989"/>
    </source>
</evidence>
<dbReference type="Pfam" id="PF20684">
    <property type="entry name" value="Fung_rhodopsin"/>
    <property type="match status" value="1"/>
</dbReference>
<dbReference type="AlphaFoldDB" id="A0A0C9W627"/>
<dbReference type="GO" id="GO:0016020">
    <property type="term" value="C:membrane"/>
    <property type="evidence" value="ECO:0007669"/>
    <property type="project" value="UniProtKB-SubCell"/>
</dbReference>
<dbReference type="InterPro" id="IPR049326">
    <property type="entry name" value="Rhodopsin_dom_fungi"/>
</dbReference>
<reference evidence="9 10" key="1">
    <citation type="submission" date="2014-04" db="EMBL/GenBank/DDBJ databases">
        <title>Evolutionary Origins and Diversification of the Mycorrhizal Mutualists.</title>
        <authorList>
            <consortium name="DOE Joint Genome Institute"/>
            <consortium name="Mycorrhizal Genomics Consortium"/>
            <person name="Kohler A."/>
            <person name="Kuo A."/>
            <person name="Nagy L.G."/>
            <person name="Floudas D."/>
            <person name="Copeland A."/>
            <person name="Barry K.W."/>
            <person name="Cichocki N."/>
            <person name="Veneault-Fourrey C."/>
            <person name="LaButti K."/>
            <person name="Lindquist E.A."/>
            <person name="Lipzen A."/>
            <person name="Lundell T."/>
            <person name="Morin E."/>
            <person name="Murat C."/>
            <person name="Riley R."/>
            <person name="Ohm R."/>
            <person name="Sun H."/>
            <person name="Tunlid A."/>
            <person name="Henrissat B."/>
            <person name="Grigoriev I.V."/>
            <person name="Hibbett D.S."/>
            <person name="Martin F."/>
        </authorList>
    </citation>
    <scope>NUCLEOTIDE SEQUENCE [LARGE SCALE GENOMIC DNA]</scope>
    <source>
        <strain evidence="9 10">MD-312</strain>
    </source>
</reference>
<comment type="similarity">
    <text evidence="5">Belongs to the SAT4 family.</text>
</comment>
<evidence type="ECO:0000256" key="4">
    <source>
        <dbReference type="ARBA" id="ARBA00023136"/>
    </source>
</evidence>
<evidence type="ECO:0000313" key="10">
    <source>
        <dbReference type="Proteomes" id="UP000053820"/>
    </source>
</evidence>
<evidence type="ECO:0000256" key="2">
    <source>
        <dbReference type="ARBA" id="ARBA00022692"/>
    </source>
</evidence>
<feature type="transmembrane region" description="Helical" evidence="7">
    <location>
        <begin position="12"/>
        <end position="31"/>
    </location>
</feature>
<comment type="subcellular location">
    <subcellularLocation>
        <location evidence="1">Membrane</location>
        <topology evidence="1">Multi-pass membrane protein</topology>
    </subcellularLocation>
</comment>
<accession>A0A0C9W627</accession>
<feature type="transmembrane region" description="Helical" evidence="7">
    <location>
        <begin position="227"/>
        <end position="246"/>
    </location>
</feature>
<keyword evidence="4 7" id="KW-0472">Membrane</keyword>
<evidence type="ECO:0000256" key="5">
    <source>
        <dbReference type="ARBA" id="ARBA00038359"/>
    </source>
</evidence>
<evidence type="ECO:0000256" key="6">
    <source>
        <dbReference type="SAM" id="MobiDB-lite"/>
    </source>
</evidence>
<feature type="domain" description="Rhodopsin" evidence="8">
    <location>
        <begin position="28"/>
        <end position="211"/>
    </location>
</feature>
<gene>
    <name evidence="9" type="ORF">HYDPIDRAFT_189100</name>
</gene>
<dbReference type="PANTHER" id="PTHR33048:SF146">
    <property type="entry name" value="INTEGRAL MEMBRANE PROTEIN"/>
    <property type="match status" value="1"/>
</dbReference>
<evidence type="ECO:0000259" key="8">
    <source>
        <dbReference type="Pfam" id="PF20684"/>
    </source>
</evidence>
<feature type="transmembrane region" description="Helical" evidence="7">
    <location>
        <begin position="69"/>
        <end position="88"/>
    </location>
</feature>
<dbReference type="EMBL" id="KN839856">
    <property type="protein sequence ID" value="KIJ62243.1"/>
    <property type="molecule type" value="Genomic_DNA"/>
</dbReference>
<dbReference type="Proteomes" id="UP000053820">
    <property type="component" value="Unassembled WGS sequence"/>
</dbReference>
<dbReference type="HOGENOM" id="CLU_052841_2_1_1"/>
<evidence type="ECO:0000256" key="7">
    <source>
        <dbReference type="SAM" id="Phobius"/>
    </source>
</evidence>
<dbReference type="OrthoDB" id="444631at2759"/>
<keyword evidence="3 7" id="KW-1133">Transmembrane helix</keyword>
<dbReference type="PANTHER" id="PTHR33048">
    <property type="entry name" value="PTH11-LIKE INTEGRAL MEMBRANE PROTEIN (AFU_ORTHOLOGUE AFUA_5G11245)"/>
    <property type="match status" value="1"/>
</dbReference>